<evidence type="ECO:0000313" key="2">
    <source>
        <dbReference type="Proteomes" id="UP001172083"/>
    </source>
</evidence>
<dbReference type="EMBL" id="JAUJEB010000008">
    <property type="protein sequence ID" value="MDN5216174.1"/>
    <property type="molecule type" value="Genomic_DNA"/>
</dbReference>
<dbReference type="Gene3D" id="2.60.450.10">
    <property type="entry name" value="Lipopolysaccharide (LPS) transport protein A like domain"/>
    <property type="match status" value="1"/>
</dbReference>
<organism evidence="1 2">
    <name type="scientific">Agaribacillus aureus</name>
    <dbReference type="NCBI Taxonomy" id="3051825"/>
    <lineage>
        <taxon>Bacteria</taxon>
        <taxon>Pseudomonadati</taxon>
        <taxon>Bacteroidota</taxon>
        <taxon>Cytophagia</taxon>
        <taxon>Cytophagales</taxon>
        <taxon>Splendidivirgaceae</taxon>
        <taxon>Agaribacillus</taxon>
    </lineage>
</organism>
<dbReference type="PROSITE" id="PS51257">
    <property type="entry name" value="PROKAR_LIPOPROTEIN"/>
    <property type="match status" value="1"/>
</dbReference>
<evidence type="ECO:0000313" key="1">
    <source>
        <dbReference type="EMBL" id="MDN5216174.1"/>
    </source>
</evidence>
<sequence length="176" mass="19991">MSNFFKIIAFSLVVVACGENNTIDEEDEYDGPMVEFHDVETMVSDSAVIKLKIKGAKQLTFQNGDLEYPEGVFIEFYDENSKVTSTIAANRGYYTKADNVYKVEEDVEVINFQSGEKLNSEELFWDPKTEKVHTEKFVNITTQTKIIKGVGLTASQDFSDYQIGKITGEIYLEEDF</sequence>
<reference evidence="1" key="1">
    <citation type="submission" date="2023-06" db="EMBL/GenBank/DDBJ databases">
        <title>Genomic of Agaribacillus aureum.</title>
        <authorList>
            <person name="Wang G."/>
        </authorList>
    </citation>
    <scope>NUCLEOTIDE SEQUENCE</scope>
    <source>
        <strain evidence="1">BMA12</strain>
    </source>
</reference>
<dbReference type="Proteomes" id="UP001172083">
    <property type="component" value="Unassembled WGS sequence"/>
</dbReference>
<accession>A0ABT8LEG5</accession>
<dbReference type="InterPro" id="IPR026265">
    <property type="entry name" value="LptC"/>
</dbReference>
<keyword evidence="2" id="KW-1185">Reference proteome</keyword>
<proteinExistence type="predicted"/>
<name>A0ABT8LEG5_9BACT</name>
<dbReference type="InterPro" id="IPR010664">
    <property type="entry name" value="LipoPS_assembly_LptC-rel"/>
</dbReference>
<protein>
    <submittedName>
        <fullName evidence="1">LPS export ABC transporter periplasmic protein LptC</fullName>
    </submittedName>
</protein>
<gene>
    <name evidence="1" type="primary">lptC</name>
    <name evidence="1" type="ORF">QQ020_29170</name>
</gene>
<comment type="caution">
    <text evidence="1">The sequence shown here is derived from an EMBL/GenBank/DDBJ whole genome shotgun (WGS) entry which is preliminary data.</text>
</comment>
<dbReference type="RefSeq" id="WP_346761512.1">
    <property type="nucleotide sequence ID" value="NZ_JAUJEB010000008.1"/>
</dbReference>
<dbReference type="NCBIfam" id="TIGR04409">
    <property type="entry name" value="LptC_YrbK"/>
    <property type="match status" value="1"/>
</dbReference>
<dbReference type="Pfam" id="PF06835">
    <property type="entry name" value="LptC"/>
    <property type="match status" value="1"/>
</dbReference>